<dbReference type="PIRSF" id="PIRSF006603">
    <property type="entry name" value="DinF"/>
    <property type="match status" value="1"/>
</dbReference>
<evidence type="ECO:0000256" key="6">
    <source>
        <dbReference type="ARBA" id="ARBA00023136"/>
    </source>
</evidence>
<name>A0A133S572_9FIRM</name>
<keyword evidence="4 7" id="KW-0812">Transmembrane</keyword>
<dbReference type="AlphaFoldDB" id="A0A133S572"/>
<reference evidence="8 9" key="1">
    <citation type="submission" date="2016-01" db="EMBL/GenBank/DDBJ databases">
        <authorList>
            <person name="Oliw E.H."/>
        </authorList>
    </citation>
    <scope>NUCLEOTIDE SEQUENCE [LARGE SCALE GENOMIC DNA]</scope>
    <source>
        <strain evidence="8 9">CMW7756B</strain>
    </source>
</reference>
<dbReference type="CDD" id="cd13134">
    <property type="entry name" value="MATE_like_8"/>
    <property type="match status" value="1"/>
</dbReference>
<dbReference type="InterPro" id="IPR047135">
    <property type="entry name" value="YsiQ"/>
</dbReference>
<feature type="transmembrane region" description="Helical" evidence="7">
    <location>
        <begin position="274"/>
        <end position="302"/>
    </location>
</feature>
<keyword evidence="3" id="KW-1003">Cell membrane</keyword>
<keyword evidence="5 7" id="KW-1133">Transmembrane helix</keyword>
<dbReference type="GO" id="GO:0005886">
    <property type="term" value="C:plasma membrane"/>
    <property type="evidence" value="ECO:0007669"/>
    <property type="project" value="UniProtKB-SubCell"/>
</dbReference>
<comment type="caution">
    <text evidence="8">The sequence shown here is derived from an EMBL/GenBank/DDBJ whole genome shotgun (WGS) entry which is preliminary data.</text>
</comment>
<evidence type="ECO:0000256" key="4">
    <source>
        <dbReference type="ARBA" id="ARBA00022692"/>
    </source>
</evidence>
<feature type="transmembrane region" description="Helical" evidence="7">
    <location>
        <begin position="415"/>
        <end position="436"/>
    </location>
</feature>
<dbReference type="PATRIC" id="fig|39777.7.peg.885"/>
<dbReference type="STRING" id="39777.B7L28_07410"/>
<sequence>MKTYEKGISLSIWTLSWPIFIEVFLQMLVGNIDQLMMSHYSPQAVAAVANANQILNIFIMLIVVMSTATTILIAQYLGARNQSKLSEVCTVSLALNFVFSSVAAVFFITCHEWIFTWLGIPPETMGDTSLYTTIVAAGLPIQAMYYALVAVFRGHSLTRITMYVALVMNIIHVGTNYILIFGHGPIPSLGVLGVSISTWLSKVIGLLIIVYLFKTLLQLKVSTSYLRPFPWHTVKSLLHISVPSGGETLSYQLSQTTIMKMVNILGLTVINTKVYVYVIAMLCYVYTIALSNASQVIVGFLMGAKRQDEVTNRVWHSMFLAIAINVGLATFFYITSDTVLSVFTTDPEILSLAHNVLLVEIFLELGRAVNIVMVGCLQAAGDIRTPMLVGIFGMWLCAVPLSYLFGIYWGWGLVGIWIAMAADEILRGVLFIYRWYSGKWKEKRLIEV</sequence>
<evidence type="ECO:0000313" key="8">
    <source>
        <dbReference type="EMBL" id="KXA64675.1"/>
    </source>
</evidence>
<accession>A0A133S572</accession>
<dbReference type="EMBL" id="LRQT01000021">
    <property type="protein sequence ID" value="KXA64675.1"/>
    <property type="molecule type" value="Genomic_DNA"/>
</dbReference>
<feature type="transmembrane region" description="Helical" evidence="7">
    <location>
        <begin position="186"/>
        <end position="213"/>
    </location>
</feature>
<comment type="subcellular location">
    <subcellularLocation>
        <location evidence="1">Cell membrane</location>
        <topology evidence="1">Multi-pass membrane protein</topology>
    </subcellularLocation>
</comment>
<keyword evidence="6 7" id="KW-0472">Membrane</keyword>
<dbReference type="GO" id="GO:0015297">
    <property type="term" value="F:antiporter activity"/>
    <property type="evidence" value="ECO:0007669"/>
    <property type="project" value="InterPro"/>
</dbReference>
<dbReference type="GO" id="GO:0042910">
    <property type="term" value="F:xenobiotic transmembrane transporter activity"/>
    <property type="evidence" value="ECO:0007669"/>
    <property type="project" value="InterPro"/>
</dbReference>
<feature type="transmembrane region" description="Helical" evidence="7">
    <location>
        <begin position="389"/>
        <end position="409"/>
    </location>
</feature>
<proteinExistence type="predicted"/>
<gene>
    <name evidence="8" type="ORF">HMPREF3233_00901</name>
</gene>
<evidence type="ECO:0000256" key="2">
    <source>
        <dbReference type="ARBA" id="ARBA00022448"/>
    </source>
</evidence>
<feature type="transmembrane region" description="Helical" evidence="7">
    <location>
        <begin position="160"/>
        <end position="180"/>
    </location>
</feature>
<evidence type="ECO:0000256" key="3">
    <source>
        <dbReference type="ARBA" id="ARBA00022475"/>
    </source>
</evidence>
<evidence type="ECO:0000256" key="1">
    <source>
        <dbReference type="ARBA" id="ARBA00004651"/>
    </source>
</evidence>
<feature type="transmembrane region" description="Helical" evidence="7">
    <location>
        <begin position="129"/>
        <end position="148"/>
    </location>
</feature>
<dbReference type="PANTHER" id="PTHR42925">
    <property type="entry name" value="MULTIDRUG AND TOXIN EFFLUX PROTEIN MATE FAMILY"/>
    <property type="match status" value="1"/>
</dbReference>
<dbReference type="InterPro" id="IPR048279">
    <property type="entry name" value="MdtK-like"/>
</dbReference>
<feature type="transmembrane region" description="Helical" evidence="7">
    <location>
        <begin position="54"/>
        <end position="77"/>
    </location>
</feature>
<dbReference type="InterPro" id="IPR002528">
    <property type="entry name" value="MATE_fam"/>
</dbReference>
<dbReference type="PANTHER" id="PTHR42925:SF1">
    <property type="entry name" value="VIRULENCE FACTOR MVIN"/>
    <property type="match status" value="1"/>
</dbReference>
<feature type="transmembrane region" description="Helical" evidence="7">
    <location>
        <begin position="314"/>
        <end position="336"/>
    </location>
</feature>
<dbReference type="Proteomes" id="UP000070226">
    <property type="component" value="Unassembled WGS sequence"/>
</dbReference>
<protein>
    <submittedName>
        <fullName evidence="8">MATE efflux family protein</fullName>
    </submittedName>
</protein>
<evidence type="ECO:0000313" key="9">
    <source>
        <dbReference type="Proteomes" id="UP000070226"/>
    </source>
</evidence>
<dbReference type="NCBIfam" id="TIGR00797">
    <property type="entry name" value="matE"/>
    <property type="match status" value="1"/>
</dbReference>
<keyword evidence="2" id="KW-0813">Transport</keyword>
<organism evidence="8">
    <name type="scientific">Veillonella atypica</name>
    <dbReference type="NCBI Taxonomy" id="39777"/>
    <lineage>
        <taxon>Bacteria</taxon>
        <taxon>Bacillati</taxon>
        <taxon>Bacillota</taxon>
        <taxon>Negativicutes</taxon>
        <taxon>Veillonellales</taxon>
        <taxon>Veillonellaceae</taxon>
        <taxon>Veillonella</taxon>
    </lineage>
</organism>
<dbReference type="RefSeq" id="WP_060807490.1">
    <property type="nucleotide sequence ID" value="NZ_KQ958068.1"/>
</dbReference>
<dbReference type="Pfam" id="PF01554">
    <property type="entry name" value="MatE"/>
    <property type="match status" value="2"/>
</dbReference>
<evidence type="ECO:0000256" key="7">
    <source>
        <dbReference type="SAM" id="Phobius"/>
    </source>
</evidence>
<feature type="transmembrane region" description="Helical" evidence="7">
    <location>
        <begin position="89"/>
        <end position="109"/>
    </location>
</feature>
<evidence type="ECO:0000256" key="5">
    <source>
        <dbReference type="ARBA" id="ARBA00022989"/>
    </source>
</evidence>
<feature type="transmembrane region" description="Helical" evidence="7">
    <location>
        <begin position="12"/>
        <end position="32"/>
    </location>
</feature>